<dbReference type="Proteomes" id="UP000029707">
    <property type="component" value="Unassembled WGS sequence"/>
</dbReference>
<dbReference type="OrthoDB" id="5327906at2"/>
<protein>
    <submittedName>
        <fullName evidence="1">DUF2018 family protein</fullName>
    </submittedName>
</protein>
<gene>
    <name evidence="1" type="ORF">LS65_007770</name>
</gene>
<dbReference type="AlphaFoldDB" id="A0A4V6YSE3"/>
<name>A0A4V6YSE3_9HELI</name>
<dbReference type="EMBL" id="JRMQ02000012">
    <property type="protein sequence ID" value="TLE00383.1"/>
    <property type="molecule type" value="Genomic_DNA"/>
</dbReference>
<dbReference type="SUPFAM" id="SSF158752">
    <property type="entry name" value="HP0242-like"/>
    <property type="match status" value="1"/>
</dbReference>
<comment type="caution">
    <text evidence="1">The sequence shown here is derived from an EMBL/GenBank/DDBJ whole genome shotgun (WGS) entry which is preliminary data.</text>
</comment>
<dbReference type="RefSeq" id="WP_034360266.1">
    <property type="nucleotide sequence ID" value="NZ_CAJUDB010000027.1"/>
</dbReference>
<organism evidence="1 2">
    <name type="scientific">Helicobacter japonicus</name>
    <dbReference type="NCBI Taxonomy" id="425400"/>
    <lineage>
        <taxon>Bacteria</taxon>
        <taxon>Pseudomonadati</taxon>
        <taxon>Campylobacterota</taxon>
        <taxon>Epsilonproteobacteria</taxon>
        <taxon>Campylobacterales</taxon>
        <taxon>Helicobacteraceae</taxon>
        <taxon>Helicobacter</taxon>
    </lineage>
</organism>
<accession>A0A4V6YSE3</accession>
<reference evidence="1 2" key="1">
    <citation type="journal article" date="2014" name="Genome Announc.">
        <title>Draft genome sequences of eight enterohepatic helicobacter species isolated from both laboratory and wild rodents.</title>
        <authorList>
            <person name="Sheh A."/>
            <person name="Shen Z."/>
            <person name="Fox J.G."/>
        </authorList>
    </citation>
    <scope>NUCLEOTIDE SEQUENCE [LARGE SCALE GENOMIC DNA]</scope>
    <source>
        <strain evidence="1 2">MIT 01-6451</strain>
    </source>
</reference>
<dbReference type="STRING" id="425400.LS65_00185"/>
<dbReference type="InterPro" id="IPR018563">
    <property type="entry name" value="DUF2018"/>
</dbReference>
<sequence length="87" mass="9890">MDAFFDGTPVEKWKEVVLNASPTLVGLELESLLERIAVYEALLEAQGIDIESTFMQYRFDENNRDSLRAIKDNLAIDSMAKILSNHE</sequence>
<evidence type="ECO:0000313" key="2">
    <source>
        <dbReference type="Proteomes" id="UP000029707"/>
    </source>
</evidence>
<dbReference type="InterPro" id="IPR023126">
    <property type="entry name" value="HP0242-like_sf"/>
</dbReference>
<keyword evidence="2" id="KW-1185">Reference proteome</keyword>
<evidence type="ECO:0000313" key="1">
    <source>
        <dbReference type="EMBL" id="TLE00383.1"/>
    </source>
</evidence>
<dbReference type="Gene3D" id="1.10.3350.10">
    <property type="entry name" value="HP0242-like domain"/>
    <property type="match status" value="1"/>
</dbReference>
<dbReference type="Pfam" id="PF09442">
    <property type="entry name" value="DUF2018"/>
    <property type="match status" value="1"/>
</dbReference>
<proteinExistence type="predicted"/>